<reference evidence="1" key="1">
    <citation type="submission" date="2021-06" db="EMBL/GenBank/DDBJ databases">
        <authorList>
            <person name="Kallberg Y."/>
            <person name="Tangrot J."/>
            <person name="Rosling A."/>
        </authorList>
    </citation>
    <scope>NUCLEOTIDE SEQUENCE</scope>
    <source>
        <strain evidence="1">CL356</strain>
    </source>
</reference>
<accession>A0ACA9LP41</accession>
<comment type="caution">
    <text evidence="1">The sequence shown here is derived from an EMBL/GenBank/DDBJ whole genome shotgun (WGS) entry which is preliminary data.</text>
</comment>
<gene>
    <name evidence="1" type="ORF">ACOLOM_LOCUS4284</name>
</gene>
<evidence type="ECO:0000313" key="1">
    <source>
        <dbReference type="EMBL" id="CAG8536349.1"/>
    </source>
</evidence>
<protein>
    <submittedName>
        <fullName evidence="1">3073_t:CDS:1</fullName>
    </submittedName>
</protein>
<proteinExistence type="predicted"/>
<name>A0ACA9LP41_9GLOM</name>
<sequence length="436" mass="49562">MRKLFEQVTNSTILLSMISSCGHMMGEAAECELCTLSTVNKSGTPSWSSGNPEIDRIISNSQSKSQFMFSHVEWIPFERLRDINKISRGGFGGVYSAWWNDGPMCFYGSERIGGGQLVAIKSLGGELTPDLLRKLETYIKVSTSQTNLRYELLGLFQCYGMTRNPSTGEYCLVMDYAKNSDLRNYLDNNYRKMNWISDKLQILGNIARGLKLIHGEGLIHGDLHSGNVLIGDDGVAIITDLILSPACVNESEKAENESKGMYGVLPFVAPEILQHSDFTTSLAVEIRDEVKQLEIVEGTPKCYTDFMKKCLDSDPKKRPTADDICDLVYEWYFLERDCEQYENSDNERLEKDQSSARFEKGKRLISEEKFHSQFIDLEAISKVERFEEDGMYAFLVNRFSLGTRIGLTFCFFFPSPSIVFSYNLETDIRFICIRLE</sequence>
<evidence type="ECO:0000313" key="2">
    <source>
        <dbReference type="Proteomes" id="UP000789525"/>
    </source>
</evidence>
<dbReference type="EMBL" id="CAJVPT010006983">
    <property type="protein sequence ID" value="CAG8536349.1"/>
    <property type="molecule type" value="Genomic_DNA"/>
</dbReference>
<organism evidence="1 2">
    <name type="scientific">Acaulospora colombiana</name>
    <dbReference type="NCBI Taxonomy" id="27376"/>
    <lineage>
        <taxon>Eukaryota</taxon>
        <taxon>Fungi</taxon>
        <taxon>Fungi incertae sedis</taxon>
        <taxon>Mucoromycota</taxon>
        <taxon>Glomeromycotina</taxon>
        <taxon>Glomeromycetes</taxon>
        <taxon>Diversisporales</taxon>
        <taxon>Acaulosporaceae</taxon>
        <taxon>Acaulospora</taxon>
    </lineage>
</organism>
<keyword evidence="2" id="KW-1185">Reference proteome</keyword>
<dbReference type="Proteomes" id="UP000789525">
    <property type="component" value="Unassembled WGS sequence"/>
</dbReference>